<dbReference type="EMBL" id="MG649966">
    <property type="protein sequence ID" value="AUG85070.1"/>
    <property type="molecule type" value="Genomic_DNA"/>
</dbReference>
<evidence type="ECO:0000313" key="3">
    <source>
        <dbReference type="Proteomes" id="UP000240819"/>
    </source>
</evidence>
<evidence type="ECO:0000256" key="1">
    <source>
        <dbReference type="SAM" id="MobiDB-lite"/>
    </source>
</evidence>
<proteinExistence type="predicted"/>
<keyword evidence="3" id="KW-1185">Reference proteome</keyword>
<reference evidence="2 3" key="1">
    <citation type="submission" date="2017-12" db="EMBL/GenBank/DDBJ databases">
        <authorList>
            <person name="Lestochi C.V."/>
            <person name="Miller K.C."/>
            <person name="Miller J.S."/>
            <person name="Stanton M.L."/>
            <person name="Broussard G.W."/>
        </authorList>
    </citation>
    <scope>NUCLEOTIDE SEQUENCE [LARGE SCALE GENOMIC DNA]</scope>
</reference>
<sequence>MRYSKPKSIAERQQSFHQRAKRAADDLAEEKSHILQLEAGENYETMLAQIRVFLCTMYGFSANGSAELIEKHLQVSIPQKWACVSGRM</sequence>
<gene>
    <name evidence="2" type="ORF">CETO_63</name>
</gene>
<feature type="region of interest" description="Disordered" evidence="1">
    <location>
        <begin position="1"/>
        <end position="23"/>
    </location>
</feature>
<accession>A0A2H5BGH7</accession>
<name>A0A2H5BGH7_9CAUD</name>
<protein>
    <submittedName>
        <fullName evidence="2">Uncharacterized protein</fullName>
    </submittedName>
</protein>
<evidence type="ECO:0000313" key="2">
    <source>
        <dbReference type="EMBL" id="AUG85070.1"/>
    </source>
</evidence>
<organism evidence="2 3">
    <name type="scientific">Vibrio phage Ceto</name>
    <dbReference type="NCBI Taxonomy" id="2570300"/>
    <lineage>
        <taxon>Viruses</taxon>
        <taxon>Duplodnaviria</taxon>
        <taxon>Heunggongvirae</taxon>
        <taxon>Uroviricota</taxon>
        <taxon>Caudoviricetes</taxon>
        <taxon>Demerecviridae</taxon>
        <taxon>Ermolyevavirinae</taxon>
        <taxon>Cetovirus</taxon>
        <taxon>Cetovirus ceto</taxon>
    </lineage>
</organism>
<dbReference type="Proteomes" id="UP000240819">
    <property type="component" value="Segment"/>
</dbReference>